<evidence type="ECO:0000313" key="2">
    <source>
        <dbReference type="EMBL" id="MFC5063485.1"/>
    </source>
</evidence>
<comment type="caution">
    <text evidence="2">The sequence shown here is derived from an EMBL/GenBank/DDBJ whole genome shotgun (WGS) entry which is preliminary data.</text>
</comment>
<evidence type="ECO:0000313" key="3">
    <source>
        <dbReference type="Proteomes" id="UP001595947"/>
    </source>
</evidence>
<gene>
    <name evidence="2" type="ORF">ACFPBZ_14790</name>
</gene>
<dbReference type="RefSeq" id="WP_378036833.1">
    <property type="nucleotide sequence ID" value="NZ_JBHSIV010000014.1"/>
</dbReference>
<protein>
    <submittedName>
        <fullName evidence="2">DUF3558 domain-containing protein</fullName>
    </submittedName>
</protein>
<reference evidence="3" key="1">
    <citation type="journal article" date="2019" name="Int. J. Syst. Evol. Microbiol.">
        <title>The Global Catalogue of Microorganisms (GCM) 10K type strain sequencing project: providing services to taxonomists for standard genome sequencing and annotation.</title>
        <authorList>
            <consortium name="The Broad Institute Genomics Platform"/>
            <consortium name="The Broad Institute Genome Sequencing Center for Infectious Disease"/>
            <person name="Wu L."/>
            <person name="Ma J."/>
        </authorList>
    </citation>
    <scope>NUCLEOTIDE SEQUENCE [LARGE SCALE GENOMIC DNA]</scope>
    <source>
        <strain evidence="3">CGMCC 4.7093</strain>
    </source>
</reference>
<dbReference type="EMBL" id="JBHSIV010000014">
    <property type="protein sequence ID" value="MFC5063485.1"/>
    <property type="molecule type" value="Genomic_DNA"/>
</dbReference>
<dbReference type="Pfam" id="PF12079">
    <property type="entry name" value="DUF3558"/>
    <property type="match status" value="1"/>
</dbReference>
<proteinExistence type="predicted"/>
<name>A0ABV9YKT5_9PSEU</name>
<feature type="region of interest" description="Disordered" evidence="1">
    <location>
        <begin position="1"/>
        <end position="26"/>
    </location>
</feature>
<keyword evidence="3" id="KW-1185">Reference proteome</keyword>
<organism evidence="2 3">
    <name type="scientific">Actinomycetospora atypica</name>
    <dbReference type="NCBI Taxonomy" id="1290095"/>
    <lineage>
        <taxon>Bacteria</taxon>
        <taxon>Bacillati</taxon>
        <taxon>Actinomycetota</taxon>
        <taxon>Actinomycetes</taxon>
        <taxon>Pseudonocardiales</taxon>
        <taxon>Pseudonocardiaceae</taxon>
        <taxon>Actinomycetospora</taxon>
    </lineage>
</organism>
<accession>A0ABV9YKT5</accession>
<feature type="compositionally biased region" description="Polar residues" evidence="1">
    <location>
        <begin position="1"/>
        <end position="20"/>
    </location>
</feature>
<evidence type="ECO:0000256" key="1">
    <source>
        <dbReference type="SAM" id="MobiDB-lite"/>
    </source>
</evidence>
<dbReference type="InterPro" id="IPR024520">
    <property type="entry name" value="DUF3558"/>
</dbReference>
<sequence length="176" mass="18949">MALTSCASRQVPPEQTTSNVLPDRYGAPSVERPVDVAGVVDRPCSSLLTAAELRALGYVSPGRERRILDVDDCYWVATDQQSLSLAVDADRDLLADTYRTRNDPVFVPTTVEGFPAVRQKSSPGAPNICTLTTGLGPRQALEATWVGRGEPRPGNDACEFAEQATALVVRKLPPAR</sequence>
<dbReference type="Proteomes" id="UP001595947">
    <property type="component" value="Unassembled WGS sequence"/>
</dbReference>